<dbReference type="Pfam" id="PF06991">
    <property type="entry name" value="MFAP1"/>
    <property type="match status" value="1"/>
</dbReference>
<feature type="domain" description="Micro-fibrillar-associated protein 1 C-terminal" evidence="2">
    <location>
        <begin position="316"/>
        <end position="529"/>
    </location>
</feature>
<dbReference type="OrthoDB" id="1111734at2759"/>
<comment type="caution">
    <text evidence="3">The sequence shown here is derived from an EMBL/GenBank/DDBJ whole genome shotgun (WGS) entry which is preliminary data.</text>
</comment>
<dbReference type="InParanoid" id="A0A0V0QSX9"/>
<dbReference type="InterPro" id="IPR033194">
    <property type="entry name" value="MFAP1"/>
</dbReference>
<protein>
    <recommendedName>
        <fullName evidence="2">Micro-fibrillar-associated protein 1 C-terminal domain-containing protein</fullName>
    </recommendedName>
</protein>
<dbReference type="InterPro" id="IPR009730">
    <property type="entry name" value="MFAP1_C"/>
</dbReference>
<evidence type="ECO:0000256" key="1">
    <source>
        <dbReference type="SAM" id="MobiDB-lite"/>
    </source>
</evidence>
<feature type="compositionally biased region" description="Acidic residues" evidence="1">
    <location>
        <begin position="290"/>
        <end position="318"/>
    </location>
</feature>
<organism evidence="3 4">
    <name type="scientific">Pseudocohnilembus persalinus</name>
    <name type="common">Ciliate</name>
    <dbReference type="NCBI Taxonomy" id="266149"/>
    <lineage>
        <taxon>Eukaryota</taxon>
        <taxon>Sar</taxon>
        <taxon>Alveolata</taxon>
        <taxon>Ciliophora</taxon>
        <taxon>Intramacronucleata</taxon>
        <taxon>Oligohymenophorea</taxon>
        <taxon>Scuticociliatia</taxon>
        <taxon>Philasterida</taxon>
        <taxon>Pseudocohnilembidae</taxon>
        <taxon>Pseudocohnilembus</taxon>
    </lineage>
</organism>
<feature type="compositionally biased region" description="Acidic residues" evidence="1">
    <location>
        <begin position="377"/>
        <end position="395"/>
    </location>
</feature>
<feature type="region of interest" description="Disordered" evidence="1">
    <location>
        <begin position="374"/>
        <end position="398"/>
    </location>
</feature>
<keyword evidence="4" id="KW-1185">Reference proteome</keyword>
<dbReference type="EMBL" id="LDAU01000108">
    <property type="protein sequence ID" value="KRX05423.1"/>
    <property type="molecule type" value="Genomic_DNA"/>
</dbReference>
<evidence type="ECO:0000313" key="4">
    <source>
        <dbReference type="Proteomes" id="UP000054937"/>
    </source>
</evidence>
<gene>
    <name evidence="3" type="ORF">PPERSA_05532</name>
</gene>
<proteinExistence type="predicted"/>
<evidence type="ECO:0000259" key="2">
    <source>
        <dbReference type="Pfam" id="PF06991"/>
    </source>
</evidence>
<dbReference type="Proteomes" id="UP000054937">
    <property type="component" value="Unassembled WGS sequence"/>
</dbReference>
<feature type="compositionally biased region" description="Basic and acidic residues" evidence="1">
    <location>
        <begin position="177"/>
        <end position="205"/>
    </location>
</feature>
<feature type="compositionally biased region" description="Low complexity" evidence="1">
    <location>
        <begin position="237"/>
        <end position="246"/>
    </location>
</feature>
<feature type="region of interest" description="Disordered" evidence="1">
    <location>
        <begin position="1"/>
        <end position="355"/>
    </location>
</feature>
<feature type="compositionally biased region" description="Polar residues" evidence="1">
    <location>
        <begin position="164"/>
        <end position="175"/>
    </location>
</feature>
<sequence>MSNVSDPFSILNTGQVKRAEPVPKAKRYWVKKIEKGSVSSSSESDSEEEENLTEEQKKIKQMEKEKKKQEKIKRKQEIIAKKQKAKKQNDDIFSDLEEEDEDEEDNVFKQITKNQNLNQNNNESQNQEQNNGQPKRRVIQAAIIQQNEEKQTEIVERPARRRVIQSTQIISTDQNNDGDKKENEVNQNKEVEVKIKQTEEIDVSSRRQRLARRRMEEEEEEEEELDEIQEIQRKKQIQNQNQNKNQSNEEKQKEQKEEDDNNNKVQIIGKSLTVPSKESQVIRNRKEKIEQEEEEEESDQGEESDESDYADDYADEDETRNIQKMLKPVFLTAAERQKRDLKEEEERRLKEEKWKNQERILQETKNLVVKELAKGENEDELNEEGEQMPDDDDDIDKEKEAEQWKIRELKRIKRDRDERLKYQKLQQEVERRRNLTEEQRIQEDLEKEKKNPKKEKTKYVFMQKYYHKGAFYQGDEEDDPNSILNRDFNVAVGEELFDKSQLRNFQQKRRGMYGVKGQSKYTHLTDQDTTNYDPSFKVDENIQQKMFQKYAGFKNANVLERKQLKRKI</sequence>
<dbReference type="AlphaFoldDB" id="A0A0V0QSX9"/>
<feature type="region of interest" description="Disordered" evidence="1">
    <location>
        <begin position="426"/>
        <end position="453"/>
    </location>
</feature>
<feature type="compositionally biased region" description="Polar residues" evidence="1">
    <location>
        <begin position="273"/>
        <end position="282"/>
    </location>
</feature>
<feature type="compositionally biased region" description="Acidic residues" evidence="1">
    <location>
        <begin position="92"/>
        <end position="105"/>
    </location>
</feature>
<dbReference type="PANTHER" id="PTHR15327">
    <property type="entry name" value="MICROFIBRIL-ASSOCIATED PROTEIN"/>
    <property type="match status" value="1"/>
</dbReference>
<feature type="compositionally biased region" description="Basic and acidic residues" evidence="1">
    <location>
        <begin position="247"/>
        <end position="256"/>
    </location>
</feature>
<feature type="compositionally biased region" description="Basic and acidic residues" evidence="1">
    <location>
        <begin position="426"/>
        <end position="449"/>
    </location>
</feature>
<feature type="compositionally biased region" description="Basic and acidic residues" evidence="1">
    <location>
        <begin position="54"/>
        <end position="68"/>
    </location>
</feature>
<reference evidence="3 4" key="1">
    <citation type="journal article" date="2015" name="Sci. Rep.">
        <title>Genome of the facultative scuticociliatosis pathogen Pseudocohnilembus persalinus provides insight into its virulence through horizontal gene transfer.</title>
        <authorList>
            <person name="Xiong J."/>
            <person name="Wang G."/>
            <person name="Cheng J."/>
            <person name="Tian M."/>
            <person name="Pan X."/>
            <person name="Warren A."/>
            <person name="Jiang C."/>
            <person name="Yuan D."/>
            <person name="Miao W."/>
        </authorList>
    </citation>
    <scope>NUCLEOTIDE SEQUENCE [LARGE SCALE GENOMIC DNA]</scope>
    <source>
        <strain evidence="3">36N120E</strain>
    </source>
</reference>
<feature type="compositionally biased region" description="Basic and acidic residues" evidence="1">
    <location>
        <begin position="147"/>
        <end position="158"/>
    </location>
</feature>
<accession>A0A0V0QSX9</accession>
<name>A0A0V0QSX9_PSEPJ</name>
<feature type="compositionally biased region" description="Low complexity" evidence="1">
    <location>
        <begin position="114"/>
        <end position="133"/>
    </location>
</feature>
<feature type="compositionally biased region" description="Basic and acidic residues" evidence="1">
    <location>
        <begin position="335"/>
        <end position="355"/>
    </location>
</feature>
<dbReference type="OMA" id="DEVEHRH"/>
<evidence type="ECO:0000313" key="3">
    <source>
        <dbReference type="EMBL" id="KRX05423.1"/>
    </source>
</evidence>
<feature type="compositionally biased region" description="Acidic residues" evidence="1">
    <location>
        <begin position="217"/>
        <end position="229"/>
    </location>
</feature>
<feature type="compositionally biased region" description="Acidic residues" evidence="1">
    <location>
        <begin position="44"/>
        <end position="53"/>
    </location>
</feature>
<feature type="compositionally biased region" description="Polar residues" evidence="1">
    <location>
        <begin position="1"/>
        <end position="15"/>
    </location>
</feature>